<feature type="domain" description="AMP-dependent synthetase/ligase" evidence="3">
    <location>
        <begin position="30"/>
        <end position="400"/>
    </location>
</feature>
<dbReference type="InterPro" id="IPR000873">
    <property type="entry name" value="AMP-dep_synth/lig_dom"/>
</dbReference>
<dbReference type="EMBL" id="JAAGMQ010000847">
    <property type="protein sequence ID" value="NEC37101.1"/>
    <property type="molecule type" value="Genomic_DNA"/>
</dbReference>
<dbReference type="PANTHER" id="PTHR43201">
    <property type="entry name" value="ACYL-COA SYNTHETASE"/>
    <property type="match status" value="1"/>
</dbReference>
<dbReference type="RefSeq" id="WP_164278174.1">
    <property type="nucleotide sequence ID" value="NZ_JAAGMQ010000847.1"/>
</dbReference>
<reference evidence="5 6" key="1">
    <citation type="submission" date="2020-01" db="EMBL/GenBank/DDBJ databases">
        <title>Insect and environment-associated Actinomycetes.</title>
        <authorList>
            <person name="Currrie C."/>
            <person name="Chevrette M."/>
            <person name="Carlson C."/>
            <person name="Stubbendieck R."/>
            <person name="Wendt-Pienkowski E."/>
        </authorList>
    </citation>
    <scope>NUCLEOTIDE SEQUENCE [LARGE SCALE GENOMIC DNA]</scope>
    <source>
        <strain evidence="5 6">SID7739</strain>
    </source>
</reference>
<gene>
    <name evidence="5" type="ORF">G3I66_28590</name>
</gene>
<evidence type="ECO:0000259" key="4">
    <source>
        <dbReference type="Pfam" id="PF13193"/>
    </source>
</evidence>
<dbReference type="PROSITE" id="PS00455">
    <property type="entry name" value="AMP_BINDING"/>
    <property type="match status" value="1"/>
</dbReference>
<dbReference type="FunFam" id="3.30.300.30:FF:000008">
    <property type="entry name" value="2,3-dihydroxybenzoate-AMP ligase"/>
    <property type="match status" value="1"/>
</dbReference>
<organism evidence="5 6">
    <name type="scientific">Streptomyces rubrogriseus</name>
    <dbReference type="NCBI Taxonomy" id="194673"/>
    <lineage>
        <taxon>Bacteria</taxon>
        <taxon>Bacillati</taxon>
        <taxon>Actinomycetota</taxon>
        <taxon>Actinomycetes</taxon>
        <taxon>Kitasatosporales</taxon>
        <taxon>Streptomycetaceae</taxon>
        <taxon>Streptomyces</taxon>
        <taxon>Streptomyces violaceoruber group</taxon>
    </lineage>
</organism>
<protein>
    <submittedName>
        <fullName evidence="5">AMP-binding protein</fullName>
    </submittedName>
</protein>
<evidence type="ECO:0000256" key="2">
    <source>
        <dbReference type="ARBA" id="ARBA00022598"/>
    </source>
</evidence>
<feature type="domain" description="AMP-binding enzyme C-terminal" evidence="4">
    <location>
        <begin position="451"/>
        <end position="527"/>
    </location>
</feature>
<proteinExistence type="inferred from homology"/>
<dbReference type="GO" id="GO:0031956">
    <property type="term" value="F:medium-chain fatty acid-CoA ligase activity"/>
    <property type="evidence" value="ECO:0007669"/>
    <property type="project" value="TreeGrafter"/>
</dbReference>
<dbReference type="Pfam" id="PF13193">
    <property type="entry name" value="AMP-binding_C"/>
    <property type="match status" value="1"/>
</dbReference>
<keyword evidence="2" id="KW-0436">Ligase</keyword>
<comment type="similarity">
    <text evidence="1">Belongs to the ATP-dependent AMP-binding enzyme family.</text>
</comment>
<dbReference type="InterPro" id="IPR025110">
    <property type="entry name" value="AMP-bd_C"/>
</dbReference>
<dbReference type="FunFam" id="3.40.50.12780:FF:000003">
    <property type="entry name" value="Long-chain-fatty-acid--CoA ligase FadD"/>
    <property type="match status" value="1"/>
</dbReference>
<dbReference type="Gene3D" id="3.40.50.12780">
    <property type="entry name" value="N-terminal domain of ligase-like"/>
    <property type="match status" value="1"/>
</dbReference>
<dbReference type="GO" id="GO:0006631">
    <property type="term" value="P:fatty acid metabolic process"/>
    <property type="evidence" value="ECO:0007669"/>
    <property type="project" value="TreeGrafter"/>
</dbReference>
<dbReference type="CDD" id="cd05917">
    <property type="entry name" value="FACL_like_2"/>
    <property type="match status" value="1"/>
</dbReference>
<evidence type="ECO:0000256" key="1">
    <source>
        <dbReference type="ARBA" id="ARBA00006432"/>
    </source>
</evidence>
<dbReference type="AlphaFoldDB" id="A0A6G3TM68"/>
<dbReference type="PANTHER" id="PTHR43201:SF5">
    <property type="entry name" value="MEDIUM-CHAIN ACYL-COA LIGASE ACSF2, MITOCHONDRIAL"/>
    <property type="match status" value="1"/>
</dbReference>
<evidence type="ECO:0000313" key="5">
    <source>
        <dbReference type="EMBL" id="NEC37101.1"/>
    </source>
</evidence>
<name>A0A6G3TM68_9ACTN</name>
<dbReference type="InterPro" id="IPR020845">
    <property type="entry name" value="AMP-binding_CS"/>
</dbReference>
<dbReference type="InterPro" id="IPR042099">
    <property type="entry name" value="ANL_N_sf"/>
</dbReference>
<dbReference type="InterPro" id="IPR045851">
    <property type="entry name" value="AMP-bd_C_sf"/>
</dbReference>
<dbReference type="Gene3D" id="3.30.300.30">
    <property type="match status" value="1"/>
</dbReference>
<dbReference type="Proteomes" id="UP000475666">
    <property type="component" value="Unassembled WGS sequence"/>
</dbReference>
<dbReference type="Pfam" id="PF00501">
    <property type="entry name" value="AMP-binding"/>
    <property type="match status" value="1"/>
</dbReference>
<accession>A0A6G3TM68</accession>
<comment type="caution">
    <text evidence="5">The sequence shown here is derived from an EMBL/GenBank/DDBJ whole genome shotgun (WGS) entry which is preliminary data.</text>
</comment>
<dbReference type="SUPFAM" id="SSF56801">
    <property type="entry name" value="Acetyl-CoA synthetase-like"/>
    <property type="match status" value="1"/>
</dbReference>
<sequence>MTAPAPQPSYAHGTSTTPLLGDTVGANLGRAIAAHPGREALVDVPSGRRWTYAEFGAAVDELARGLLAKGVTRGDRVGIWAVNCPEWVLVQYATARIGVIMVNVNPAYRAHELEYVLKQSGITLLVASLAHKSSDYRAIVEQVRSRCPALRETVYIGDPTWDALTAGAAAVEQERVDALAAELSCDDPVNIQYTSGTTGFPKGATLSHHNILNNGYWVGRTVGYTEQDRVCLPVPFYHCFGMVMGNLGATSHGACIVIPAPSFEPAATLEAVQRERCTSLYGVPTMFIAELNLPDFASYDLTSLRTGIMAGSPCPVEVMKRVVAEMHMEQVSICYGMTETSPVSLQTRMDDDLEHRTGTVGRVLPHIEVKVADPVTGVTLPRGEAGELRTRGYSVMLGYWEEPGKTAEAVDPGRWMHTGDLAVMREDGYVEIVGRIKDMIIRGGENVYPREVEEFLYAHPKIADVQVVGVPHERYGEEVLACVVVRDAADPLTLEELRAYCAGQLAHYKVPSRLQLLDSFPMTVSGKVRKVELRERYGA</sequence>
<evidence type="ECO:0000259" key="3">
    <source>
        <dbReference type="Pfam" id="PF00501"/>
    </source>
</evidence>
<evidence type="ECO:0000313" key="6">
    <source>
        <dbReference type="Proteomes" id="UP000475666"/>
    </source>
</evidence>